<feature type="region of interest" description="Disordered" evidence="1">
    <location>
        <begin position="240"/>
        <end position="276"/>
    </location>
</feature>
<evidence type="ECO:0000259" key="2">
    <source>
        <dbReference type="Pfam" id="PF06812"/>
    </source>
</evidence>
<dbReference type="Pfam" id="PF06812">
    <property type="entry name" value="ImpA_N"/>
    <property type="match status" value="1"/>
</dbReference>
<name>A0A7X4HHA7_9BURK</name>
<dbReference type="AlphaFoldDB" id="A0A7X4HHA7"/>
<dbReference type="InterPro" id="IPR017740">
    <property type="entry name" value="TssA-like"/>
</dbReference>
<evidence type="ECO:0000313" key="4">
    <source>
        <dbReference type="Proteomes" id="UP000450676"/>
    </source>
</evidence>
<dbReference type="Proteomes" id="UP000450676">
    <property type="component" value="Unassembled WGS sequence"/>
</dbReference>
<proteinExistence type="predicted"/>
<dbReference type="EMBL" id="WWCU01000052">
    <property type="protein sequence ID" value="MYN11029.1"/>
    <property type="molecule type" value="Genomic_DNA"/>
</dbReference>
<reference evidence="3 4" key="1">
    <citation type="submission" date="2019-12" db="EMBL/GenBank/DDBJ databases">
        <title>Novel species isolated from a subtropical stream in China.</title>
        <authorList>
            <person name="Lu H."/>
        </authorList>
    </citation>
    <scope>NUCLEOTIDE SEQUENCE [LARGE SCALE GENOMIC DNA]</scope>
    <source>
        <strain evidence="3 4">FT127W</strain>
    </source>
</reference>
<feature type="domain" description="ImpA N-terminal" evidence="2">
    <location>
        <begin position="7"/>
        <end position="130"/>
    </location>
</feature>
<comment type="caution">
    <text evidence="3">The sequence shown here is derived from an EMBL/GenBank/DDBJ whole genome shotgun (WGS) entry which is preliminary data.</text>
</comment>
<dbReference type="PANTHER" id="PTHR37951">
    <property type="entry name" value="CYTOPLASMIC PROTEIN-RELATED"/>
    <property type="match status" value="1"/>
</dbReference>
<dbReference type="RefSeq" id="WP_161075307.1">
    <property type="nucleotide sequence ID" value="NZ_WWCU01000052.1"/>
</dbReference>
<evidence type="ECO:0000256" key="1">
    <source>
        <dbReference type="SAM" id="MobiDB-lite"/>
    </source>
</evidence>
<accession>A0A7X4HHA7</accession>
<protein>
    <submittedName>
        <fullName evidence="3">Type VI secretion system protein TssA</fullName>
    </submittedName>
</protein>
<gene>
    <name evidence="3" type="primary">tssA</name>
    <name evidence="3" type="ORF">GTP77_27295</name>
</gene>
<dbReference type="NCBIfam" id="TIGR03363">
    <property type="entry name" value="VI_chp_8"/>
    <property type="match status" value="1"/>
</dbReference>
<dbReference type="InterPro" id="IPR010657">
    <property type="entry name" value="ImpA_N"/>
</dbReference>
<organism evidence="3 4">
    <name type="scientific">Pseudoduganella aquatica</name>
    <dbReference type="NCBI Taxonomy" id="2660641"/>
    <lineage>
        <taxon>Bacteria</taxon>
        <taxon>Pseudomonadati</taxon>
        <taxon>Pseudomonadota</taxon>
        <taxon>Betaproteobacteria</taxon>
        <taxon>Burkholderiales</taxon>
        <taxon>Oxalobacteraceae</taxon>
        <taxon>Telluria group</taxon>
        <taxon>Pseudoduganella</taxon>
    </lineage>
</organism>
<keyword evidence="4" id="KW-1185">Reference proteome</keyword>
<sequence length="355" mass="38177">MDIDSLLQDVEADAPCGPNLEYDPEFLELEQAILGKPEVQYGDTITPAVPPEWKVVKRLAKDLLERSRDLRLAVSLSRALLALEGAPGMASGLALIERLLEQRWDSVHPQLDPDDDMDPMLRINSLAALVDNAFLRELKDATLLMLPGLGPLSLRTLEVSSGELPPAEGESKIELHSIAAALRDADPERVAASSAGLAAACESATQIELILVRQVGSSQALNLDGLVRLLRRGRDFFAEQAGEADEGAPAQGEYEGEGEDGGAGAAGGGGRAGRGGAISGEVASRADVIRMLDKISQYYQKYEPSSPVPLLLERAKRLVPKNFFEIMEDLAPEGMAQLLMVSGPREGEQQEQSEY</sequence>
<feature type="compositionally biased region" description="Gly residues" evidence="1">
    <location>
        <begin position="261"/>
        <end position="276"/>
    </location>
</feature>
<dbReference type="PANTHER" id="PTHR37951:SF1">
    <property type="entry name" value="TYPE VI SECRETION SYSTEM COMPONENT TSSA1"/>
    <property type="match status" value="1"/>
</dbReference>
<evidence type="ECO:0000313" key="3">
    <source>
        <dbReference type="EMBL" id="MYN11029.1"/>
    </source>
</evidence>